<feature type="compositionally biased region" description="Polar residues" evidence="1">
    <location>
        <begin position="386"/>
        <end position="404"/>
    </location>
</feature>
<organism evidence="3 4">
    <name type="scientific">Mya arenaria</name>
    <name type="common">Soft-shell clam</name>
    <dbReference type="NCBI Taxonomy" id="6604"/>
    <lineage>
        <taxon>Eukaryota</taxon>
        <taxon>Metazoa</taxon>
        <taxon>Spiralia</taxon>
        <taxon>Lophotrochozoa</taxon>
        <taxon>Mollusca</taxon>
        <taxon>Bivalvia</taxon>
        <taxon>Autobranchia</taxon>
        <taxon>Heteroconchia</taxon>
        <taxon>Euheterodonta</taxon>
        <taxon>Imparidentia</taxon>
        <taxon>Neoheterodontei</taxon>
        <taxon>Myida</taxon>
        <taxon>Myoidea</taxon>
        <taxon>Myidae</taxon>
        <taxon>Mya</taxon>
    </lineage>
</organism>
<protein>
    <recommendedName>
        <fullName evidence="5">SUEL-type lectin domain-containing protein</fullName>
    </recommendedName>
</protein>
<gene>
    <name evidence="3" type="ORF">MAR_018650</name>
</gene>
<feature type="region of interest" description="Disordered" evidence="1">
    <location>
        <begin position="436"/>
        <end position="469"/>
    </location>
</feature>
<reference evidence="3" key="1">
    <citation type="submission" date="2022-11" db="EMBL/GenBank/DDBJ databases">
        <title>Centuries of genome instability and evolution in soft-shell clam transmissible cancer (bioRxiv).</title>
        <authorList>
            <person name="Hart S.F.M."/>
            <person name="Yonemitsu M.A."/>
            <person name="Giersch R.M."/>
            <person name="Beal B.F."/>
            <person name="Arriagada G."/>
            <person name="Davis B.W."/>
            <person name="Ostrander E.A."/>
            <person name="Goff S.P."/>
            <person name="Metzger M.J."/>
        </authorList>
    </citation>
    <scope>NUCLEOTIDE SEQUENCE</scope>
    <source>
        <strain evidence="3">MELC-2E11</strain>
        <tissue evidence="3">Siphon/mantle</tissue>
    </source>
</reference>
<feature type="compositionally biased region" description="Pro residues" evidence="1">
    <location>
        <begin position="444"/>
        <end position="455"/>
    </location>
</feature>
<keyword evidence="4" id="KW-1185">Reference proteome</keyword>
<feature type="region of interest" description="Disordered" evidence="1">
    <location>
        <begin position="567"/>
        <end position="612"/>
    </location>
</feature>
<feature type="compositionally biased region" description="Basic and acidic residues" evidence="1">
    <location>
        <begin position="632"/>
        <end position="641"/>
    </location>
</feature>
<feature type="transmembrane region" description="Helical" evidence="2">
    <location>
        <begin position="166"/>
        <end position="190"/>
    </location>
</feature>
<evidence type="ECO:0000313" key="4">
    <source>
        <dbReference type="Proteomes" id="UP001164746"/>
    </source>
</evidence>
<accession>A0ABY7EFA4</accession>
<feature type="compositionally biased region" description="Basic and acidic residues" evidence="1">
    <location>
        <begin position="728"/>
        <end position="743"/>
    </location>
</feature>
<feature type="compositionally biased region" description="Polar residues" evidence="1">
    <location>
        <begin position="589"/>
        <end position="612"/>
    </location>
</feature>
<evidence type="ECO:0000313" key="3">
    <source>
        <dbReference type="EMBL" id="WAR08692.1"/>
    </source>
</evidence>
<feature type="compositionally biased region" description="Low complexity" evidence="1">
    <location>
        <begin position="131"/>
        <end position="147"/>
    </location>
</feature>
<feature type="compositionally biased region" description="Basic and acidic residues" evidence="1">
    <location>
        <begin position="536"/>
        <end position="548"/>
    </location>
</feature>
<feature type="region of interest" description="Disordered" evidence="1">
    <location>
        <begin position="632"/>
        <end position="708"/>
    </location>
</feature>
<feature type="compositionally biased region" description="Basic and acidic residues" evidence="1">
    <location>
        <begin position="664"/>
        <end position="686"/>
    </location>
</feature>
<feature type="region of interest" description="Disordered" evidence="1">
    <location>
        <begin position="386"/>
        <end position="408"/>
    </location>
</feature>
<keyword evidence="2" id="KW-0472">Membrane</keyword>
<dbReference type="Proteomes" id="UP001164746">
    <property type="component" value="Chromosome 6"/>
</dbReference>
<evidence type="ECO:0008006" key="5">
    <source>
        <dbReference type="Google" id="ProtNLM"/>
    </source>
</evidence>
<feature type="region of interest" description="Disordered" evidence="1">
    <location>
        <begin position="722"/>
        <end position="776"/>
    </location>
</feature>
<feature type="compositionally biased region" description="Polar residues" evidence="1">
    <location>
        <begin position="643"/>
        <end position="658"/>
    </location>
</feature>
<name>A0ABY7EFA4_MYAAR</name>
<evidence type="ECO:0000256" key="2">
    <source>
        <dbReference type="SAM" id="Phobius"/>
    </source>
</evidence>
<sequence>GQHTASACFGNGNNDCYNLILDACNAGERIELISQQYGYKEGSPNNGCCAFNTLDCIGEYTRLHAFNLHSTCSGKPKCQTVAVQNRLSCGRFSGYATIDYDCVPAENDADVTVKCARTVQTPTARPTTAESTSGGDPGTSSTPITSTYNTTDASGNLKDGGINTGVAVAVVLVLLILIAAAGAFFYFYCYRRRGFRFGKKQAPKAALPGAVANANYSVDGEQEEEYAEIGFVPETSTSTPNYDPVYVPKGNSPNYDPVYVPNGPQYDQVYVPGARKSNEYVSPPSLENGGAHSFENSVDVNRPVQPKKSALGKIKQKKDKLFSYFKKQDNLSPNVTDHPRISNASSASYDHLHKIAHAKVEIRQPILQKSTNTGNHIYSHTGAIDLQNSHQDNKDVQSPANSPKNMEKEASAVELADAYIEFKLDPTAGDRLATFGVSSENIRPEPPSRPPPSPRLTPGSINEVSSNTSPILDTLEKMPKSNSLSPKQIQVEGNQLKYDYAKGSLTPSPRLSPRESVHLDENSPPMYDYADVSDNETNRNLDDSRDSTYEDVDAKLKAASLKLKQTAANTLSPHDSTEYLEPINKRSRSSSPRNLENSNALKENTHAGSVFTNKDSNVKFNIGNEVLDAKKKLQKPKDKTQKVQTAKQNETVVSTAKTAGSVLDELKVKNKEKRKPDSVEPKKGNVETKAGAIKGANKQKKSVVKSDNVNTKDYADVGELARAGGVSDMKKMFETRDGSESESSRQSSPRDAPTKINMGPSKLMLRKDVTKSISDA</sequence>
<feature type="region of interest" description="Disordered" evidence="1">
    <location>
        <begin position="500"/>
        <end position="548"/>
    </location>
</feature>
<proteinExistence type="predicted"/>
<feature type="non-terminal residue" evidence="3">
    <location>
        <position position="776"/>
    </location>
</feature>
<feature type="region of interest" description="Disordered" evidence="1">
    <location>
        <begin position="122"/>
        <end position="147"/>
    </location>
</feature>
<keyword evidence="2" id="KW-0812">Transmembrane</keyword>
<keyword evidence="2" id="KW-1133">Transmembrane helix</keyword>
<evidence type="ECO:0000256" key="1">
    <source>
        <dbReference type="SAM" id="MobiDB-lite"/>
    </source>
</evidence>
<feature type="compositionally biased region" description="Basic and acidic residues" evidence="1">
    <location>
        <begin position="512"/>
        <end position="521"/>
    </location>
</feature>
<dbReference type="EMBL" id="CP111017">
    <property type="protein sequence ID" value="WAR08692.1"/>
    <property type="molecule type" value="Genomic_DNA"/>
</dbReference>